<keyword evidence="2" id="KW-1185">Reference proteome</keyword>
<comment type="caution">
    <text evidence="1">The sequence shown here is derived from an EMBL/GenBank/DDBJ whole genome shotgun (WGS) entry which is preliminary data.</text>
</comment>
<dbReference type="Proteomes" id="UP001165069">
    <property type="component" value="Unassembled WGS sequence"/>
</dbReference>
<protein>
    <submittedName>
        <fullName evidence="1">Uncharacterized protein</fullName>
    </submittedName>
</protein>
<reference evidence="1 2" key="1">
    <citation type="journal article" date="2023" name="Antonie Van Leeuwenhoek">
        <title>Mesoterricola silvestris gen. nov., sp. nov., Mesoterricola sediminis sp. nov., Geothrix oryzae sp. nov., Geothrix edaphica sp. nov., Geothrix rubra sp. nov., and Geothrix limicola sp. nov., six novel members of Acidobacteriota isolated from soils.</title>
        <authorList>
            <person name="Itoh H."/>
            <person name="Sugisawa Y."/>
            <person name="Mise K."/>
            <person name="Xu Z."/>
            <person name="Kuniyasu M."/>
            <person name="Ushijima N."/>
            <person name="Kawano K."/>
            <person name="Kobayashi E."/>
            <person name="Shiratori Y."/>
            <person name="Masuda Y."/>
            <person name="Senoo K."/>
        </authorList>
    </citation>
    <scope>NUCLEOTIDE SEQUENCE [LARGE SCALE GENOMIC DNA]</scope>
    <source>
        <strain evidence="1 2">Red804</strain>
    </source>
</reference>
<evidence type="ECO:0000313" key="2">
    <source>
        <dbReference type="Proteomes" id="UP001165069"/>
    </source>
</evidence>
<sequence length="37" mass="4328">MIVTSEKTEVVLIKMRVDPEQLQRWLDDPEGMARKKG</sequence>
<accession>A0ABQ5QF55</accession>
<evidence type="ECO:0000313" key="1">
    <source>
        <dbReference type="EMBL" id="GLH72674.1"/>
    </source>
</evidence>
<organism evidence="1 2">
    <name type="scientific">Geothrix limicola</name>
    <dbReference type="NCBI Taxonomy" id="2927978"/>
    <lineage>
        <taxon>Bacteria</taxon>
        <taxon>Pseudomonadati</taxon>
        <taxon>Acidobacteriota</taxon>
        <taxon>Holophagae</taxon>
        <taxon>Holophagales</taxon>
        <taxon>Holophagaceae</taxon>
        <taxon>Geothrix</taxon>
    </lineage>
</organism>
<gene>
    <name evidence="1" type="ORF">GETHLI_11760</name>
</gene>
<dbReference type="EMBL" id="BSDE01000002">
    <property type="protein sequence ID" value="GLH72674.1"/>
    <property type="molecule type" value="Genomic_DNA"/>
</dbReference>
<proteinExistence type="predicted"/>
<name>A0ABQ5QF55_9BACT</name>